<dbReference type="KEGG" id="bex:A11Q_1670"/>
<dbReference type="EMBL" id="CP003537">
    <property type="protein sequence ID" value="AGH95886.1"/>
    <property type="molecule type" value="Genomic_DNA"/>
</dbReference>
<evidence type="ECO:0000259" key="1">
    <source>
        <dbReference type="Pfam" id="PF01593"/>
    </source>
</evidence>
<dbReference type="Proteomes" id="UP000012040">
    <property type="component" value="Chromosome"/>
</dbReference>
<dbReference type="AlphaFoldDB" id="M4VCX0"/>
<proteinExistence type="predicted"/>
<dbReference type="Gene3D" id="3.90.660.20">
    <property type="entry name" value="Protoporphyrinogen oxidase, mitochondrial, domain 2"/>
    <property type="match status" value="1"/>
</dbReference>
<dbReference type="OrthoDB" id="5290908at2"/>
<evidence type="ECO:0000313" key="3">
    <source>
        <dbReference type="Proteomes" id="UP000012040"/>
    </source>
</evidence>
<organism evidence="2 3">
    <name type="scientific">Pseudobdellovibrio exovorus JSS</name>
    <dbReference type="NCBI Taxonomy" id="1184267"/>
    <lineage>
        <taxon>Bacteria</taxon>
        <taxon>Pseudomonadati</taxon>
        <taxon>Bdellovibrionota</taxon>
        <taxon>Bdellovibrionia</taxon>
        <taxon>Bdellovibrionales</taxon>
        <taxon>Pseudobdellovibrionaceae</taxon>
        <taxon>Pseudobdellovibrio</taxon>
    </lineage>
</organism>
<sequence>MSETKAPPSVAIIGSGFSGMTLAWALSKQGISCEIFESSSRSGGLIFTDRKEAILAESAANALLSNQHVETLFQDLGLKPLVAGFRSNKRWIFRNKPQRLPLTLLEIVQSASRLLKAKLTNKLHPFADETVADWGIRCFGHSFTQNLLTPALQGIYGVGAAHLSADLVIGGVLKPQIKIPKGQLRGSISSENGLYTVIESLEKYLKLQRVVFHYQQQVEISDLQKKFAAVVVATSYLNSSQLLKSVAPQLSESLAQVPAVGLDVVVMGFKKEKPLQGFGCLFPREQGFNSLGVLFNTDIFAGRGSLQSESWIVPHQASPALTEDELVQHVLSDRKQMLQYHDEPEFKKVTRWPKALPLYGFELKKVLNSDLLKNRMRVSEAKSPVYLTGNYLGAIGLGKILGRNLKLADVIREEIAE</sequence>
<dbReference type="HOGENOM" id="CLU_650203_0_0_7"/>
<dbReference type="SUPFAM" id="SSF51905">
    <property type="entry name" value="FAD/NAD(P)-binding domain"/>
    <property type="match status" value="1"/>
</dbReference>
<dbReference type="PANTHER" id="PTHR42923">
    <property type="entry name" value="PROTOPORPHYRINOGEN OXIDASE"/>
    <property type="match status" value="1"/>
</dbReference>
<dbReference type="eggNOG" id="COG1232">
    <property type="taxonomic scope" value="Bacteria"/>
</dbReference>
<dbReference type="PANTHER" id="PTHR42923:SF3">
    <property type="entry name" value="PROTOPORPHYRINOGEN OXIDASE"/>
    <property type="match status" value="1"/>
</dbReference>
<gene>
    <name evidence="2" type="ORF">A11Q_1670</name>
</gene>
<dbReference type="PATRIC" id="fig|1184267.3.peg.1691"/>
<dbReference type="Gene3D" id="1.10.3110.10">
    <property type="entry name" value="protoporphyrinogen ix oxidase, domain 3"/>
    <property type="match status" value="1"/>
</dbReference>
<keyword evidence="3" id="KW-1185">Reference proteome</keyword>
<feature type="domain" description="Amine oxidase" evidence="1">
    <location>
        <begin position="17"/>
        <end position="391"/>
    </location>
</feature>
<dbReference type="GO" id="GO:0016491">
    <property type="term" value="F:oxidoreductase activity"/>
    <property type="evidence" value="ECO:0007669"/>
    <property type="project" value="InterPro"/>
</dbReference>
<name>M4VCX0_9BACT</name>
<dbReference type="Pfam" id="PF01593">
    <property type="entry name" value="Amino_oxidase"/>
    <property type="match status" value="1"/>
</dbReference>
<dbReference type="RefSeq" id="WP_015470376.1">
    <property type="nucleotide sequence ID" value="NC_020813.1"/>
</dbReference>
<dbReference type="InterPro" id="IPR036188">
    <property type="entry name" value="FAD/NAD-bd_sf"/>
</dbReference>
<protein>
    <recommendedName>
        <fullName evidence="1">Amine oxidase domain-containing protein</fullName>
    </recommendedName>
</protein>
<reference evidence="2 3" key="1">
    <citation type="journal article" date="2013" name="ISME J.">
        <title>By their genes ye shall know them: genomic signatures of predatory bacteria.</title>
        <authorList>
            <person name="Pasternak Z."/>
            <person name="Pietrokovski S."/>
            <person name="Rotem O."/>
            <person name="Gophna U."/>
            <person name="Lurie-Weinberger M.N."/>
            <person name="Jurkevitch E."/>
        </authorList>
    </citation>
    <scope>NUCLEOTIDE SEQUENCE [LARGE SCALE GENOMIC DNA]</scope>
    <source>
        <strain evidence="2 3">JSS</strain>
    </source>
</reference>
<dbReference type="STRING" id="1184267.A11Q_1670"/>
<dbReference type="InterPro" id="IPR050464">
    <property type="entry name" value="Zeta_carotene_desat/Oxidored"/>
</dbReference>
<dbReference type="SUPFAM" id="SSF54373">
    <property type="entry name" value="FAD-linked reductases, C-terminal domain"/>
    <property type="match status" value="1"/>
</dbReference>
<accession>M4VCX0</accession>
<evidence type="ECO:0000313" key="2">
    <source>
        <dbReference type="EMBL" id="AGH95886.1"/>
    </source>
</evidence>
<dbReference type="Gene3D" id="3.50.50.60">
    <property type="entry name" value="FAD/NAD(P)-binding domain"/>
    <property type="match status" value="1"/>
</dbReference>
<dbReference type="InterPro" id="IPR002937">
    <property type="entry name" value="Amino_oxidase"/>
</dbReference>